<protein>
    <recommendedName>
        <fullName evidence="1">Aldehyde dehydrogenase domain-containing protein</fullName>
    </recommendedName>
</protein>
<dbReference type="InterPro" id="IPR016161">
    <property type="entry name" value="Ald_DH/histidinol_DH"/>
</dbReference>
<dbReference type="GO" id="GO:0016491">
    <property type="term" value="F:oxidoreductase activity"/>
    <property type="evidence" value="ECO:0007669"/>
    <property type="project" value="InterPro"/>
</dbReference>
<comment type="caution">
    <text evidence="2">The sequence shown here is derived from an EMBL/GenBank/DDBJ whole genome shotgun (WGS) entry which is preliminary data.</text>
</comment>
<evidence type="ECO:0000313" key="2">
    <source>
        <dbReference type="EMBL" id="TPX36455.1"/>
    </source>
</evidence>
<organism evidence="2 3">
    <name type="scientific">Synchytrium endobioticum</name>
    <dbReference type="NCBI Taxonomy" id="286115"/>
    <lineage>
        <taxon>Eukaryota</taxon>
        <taxon>Fungi</taxon>
        <taxon>Fungi incertae sedis</taxon>
        <taxon>Chytridiomycota</taxon>
        <taxon>Chytridiomycota incertae sedis</taxon>
        <taxon>Chytridiomycetes</taxon>
        <taxon>Synchytriales</taxon>
        <taxon>Synchytriaceae</taxon>
        <taxon>Synchytrium</taxon>
    </lineage>
</organism>
<proteinExistence type="predicted"/>
<dbReference type="EMBL" id="QEAN01000453">
    <property type="protein sequence ID" value="TPX36455.1"/>
    <property type="molecule type" value="Genomic_DNA"/>
</dbReference>
<keyword evidence="3" id="KW-1185">Reference proteome</keyword>
<dbReference type="STRING" id="286115.A0A507CFU6"/>
<evidence type="ECO:0000259" key="1">
    <source>
        <dbReference type="Pfam" id="PF00171"/>
    </source>
</evidence>
<dbReference type="VEuPathDB" id="FungiDB:SeMB42_g07078"/>
<dbReference type="Pfam" id="PF00171">
    <property type="entry name" value="Aldedh"/>
    <property type="match status" value="1"/>
</dbReference>
<dbReference type="InterPro" id="IPR016162">
    <property type="entry name" value="Ald_DH_N"/>
</dbReference>
<feature type="domain" description="Aldehyde dehydrogenase" evidence="1">
    <location>
        <begin position="4"/>
        <end position="113"/>
    </location>
</feature>
<dbReference type="InterPro" id="IPR015590">
    <property type="entry name" value="Aldehyde_DH_dom"/>
</dbReference>
<name>A0A507CFU6_9FUNG</name>
<evidence type="ECO:0000313" key="3">
    <source>
        <dbReference type="Proteomes" id="UP000317494"/>
    </source>
</evidence>
<dbReference type="Gene3D" id="3.40.605.10">
    <property type="entry name" value="Aldehyde Dehydrogenase, Chain A, domain 1"/>
    <property type="match status" value="1"/>
</dbReference>
<sequence length="122" mass="13595">MTLAEVVETVTRSRQAQREYAMTPFTKRRAILTKLLHWIMENQEVVCRFTARDSGKTIVDASFGELLTTCEKICWSIANGEKVLAPEYRGGRGLVAAHKSARVEYVPVGAMAVHCVLELSVP</sequence>
<reference evidence="2 3" key="1">
    <citation type="journal article" date="2019" name="Sci. Rep.">
        <title>Comparative genomics of chytrid fungi reveal insights into the obligate biotrophic and pathogenic lifestyle of Synchytrium endobioticum.</title>
        <authorList>
            <person name="van de Vossenberg B.T.L.H."/>
            <person name="Warris S."/>
            <person name="Nguyen H.D.T."/>
            <person name="van Gent-Pelzer M.P.E."/>
            <person name="Joly D.L."/>
            <person name="van de Geest H.C."/>
            <person name="Bonants P.J.M."/>
            <person name="Smith D.S."/>
            <person name="Levesque C.A."/>
            <person name="van der Lee T.A.J."/>
        </authorList>
    </citation>
    <scope>NUCLEOTIDE SEQUENCE [LARGE SCALE GENOMIC DNA]</scope>
    <source>
        <strain evidence="2 3">MB42</strain>
    </source>
</reference>
<dbReference type="SUPFAM" id="SSF53720">
    <property type="entry name" value="ALDH-like"/>
    <property type="match status" value="1"/>
</dbReference>
<dbReference type="Proteomes" id="UP000317494">
    <property type="component" value="Unassembled WGS sequence"/>
</dbReference>
<gene>
    <name evidence="2" type="ORF">SeMB42_g07078</name>
</gene>
<accession>A0A507CFU6</accession>
<dbReference type="AlphaFoldDB" id="A0A507CFU6"/>